<evidence type="ECO:0000313" key="2">
    <source>
        <dbReference type="EMBL" id="KAL1280897.1"/>
    </source>
</evidence>
<comment type="caution">
    <text evidence="2">The sequence shown here is derived from an EMBL/GenBank/DDBJ whole genome shotgun (WGS) entry which is preliminary data.</text>
</comment>
<gene>
    <name evidence="2" type="ORF">QQF64_015497</name>
</gene>
<proteinExistence type="predicted"/>
<accession>A0ABR3NVL6</accession>
<evidence type="ECO:0000313" key="3">
    <source>
        <dbReference type="Proteomes" id="UP001558613"/>
    </source>
</evidence>
<sequence>MTERRGRNDMSSRERTVRRRVCALAFGRVRGGAGRAGDRANERASERAKAPSAGHRVRLPLPPRSSTGCYIKSARRPMKTGFHFPTGSHV</sequence>
<evidence type="ECO:0000256" key="1">
    <source>
        <dbReference type="SAM" id="MobiDB-lite"/>
    </source>
</evidence>
<feature type="region of interest" description="Disordered" evidence="1">
    <location>
        <begin position="31"/>
        <end position="90"/>
    </location>
</feature>
<feature type="compositionally biased region" description="Basic and acidic residues" evidence="1">
    <location>
        <begin position="36"/>
        <end position="49"/>
    </location>
</feature>
<dbReference type="Proteomes" id="UP001558613">
    <property type="component" value="Unassembled WGS sequence"/>
</dbReference>
<dbReference type="EMBL" id="JAYMGO010000002">
    <property type="protein sequence ID" value="KAL1280897.1"/>
    <property type="molecule type" value="Genomic_DNA"/>
</dbReference>
<keyword evidence="3" id="KW-1185">Reference proteome</keyword>
<name>A0ABR3NVL6_9TELE</name>
<organism evidence="2 3">
    <name type="scientific">Cirrhinus molitorella</name>
    <name type="common">mud carp</name>
    <dbReference type="NCBI Taxonomy" id="172907"/>
    <lineage>
        <taxon>Eukaryota</taxon>
        <taxon>Metazoa</taxon>
        <taxon>Chordata</taxon>
        <taxon>Craniata</taxon>
        <taxon>Vertebrata</taxon>
        <taxon>Euteleostomi</taxon>
        <taxon>Actinopterygii</taxon>
        <taxon>Neopterygii</taxon>
        <taxon>Teleostei</taxon>
        <taxon>Ostariophysi</taxon>
        <taxon>Cypriniformes</taxon>
        <taxon>Cyprinidae</taxon>
        <taxon>Labeoninae</taxon>
        <taxon>Labeonini</taxon>
        <taxon>Cirrhinus</taxon>
    </lineage>
</organism>
<protein>
    <submittedName>
        <fullName evidence="2">Uncharacterized protein</fullName>
    </submittedName>
</protein>
<reference evidence="2 3" key="1">
    <citation type="submission" date="2023-09" db="EMBL/GenBank/DDBJ databases">
        <authorList>
            <person name="Wang M."/>
        </authorList>
    </citation>
    <scope>NUCLEOTIDE SEQUENCE [LARGE SCALE GENOMIC DNA]</scope>
    <source>
        <strain evidence="2">GT-2023</strain>
        <tissue evidence="2">Liver</tissue>
    </source>
</reference>